<dbReference type="RefSeq" id="WP_377605713.1">
    <property type="nucleotide sequence ID" value="NZ_JBHUME010000013.1"/>
</dbReference>
<keyword evidence="1" id="KW-1133">Transmembrane helix</keyword>
<accession>A0ABW5PIM5</accession>
<evidence type="ECO:0000313" key="2">
    <source>
        <dbReference type="EMBL" id="MFD2614643.1"/>
    </source>
</evidence>
<dbReference type="EMBL" id="JBHUME010000013">
    <property type="protein sequence ID" value="MFD2614643.1"/>
    <property type="molecule type" value="Genomic_DNA"/>
</dbReference>
<gene>
    <name evidence="2" type="ORF">ACFSUF_19715</name>
</gene>
<protein>
    <submittedName>
        <fullName evidence="2">Uncharacterized protein</fullName>
    </submittedName>
</protein>
<comment type="caution">
    <text evidence="2">The sequence shown here is derived from an EMBL/GenBank/DDBJ whole genome shotgun (WGS) entry which is preliminary data.</text>
</comment>
<feature type="transmembrane region" description="Helical" evidence="1">
    <location>
        <begin position="84"/>
        <end position="104"/>
    </location>
</feature>
<keyword evidence="3" id="KW-1185">Reference proteome</keyword>
<evidence type="ECO:0000313" key="3">
    <source>
        <dbReference type="Proteomes" id="UP001597541"/>
    </source>
</evidence>
<organism evidence="2 3">
    <name type="scientific">Paenibacillus gansuensis</name>
    <dbReference type="NCBI Taxonomy" id="306542"/>
    <lineage>
        <taxon>Bacteria</taxon>
        <taxon>Bacillati</taxon>
        <taxon>Bacillota</taxon>
        <taxon>Bacilli</taxon>
        <taxon>Bacillales</taxon>
        <taxon>Paenibacillaceae</taxon>
        <taxon>Paenibacillus</taxon>
    </lineage>
</organism>
<dbReference type="Proteomes" id="UP001597541">
    <property type="component" value="Unassembled WGS sequence"/>
</dbReference>
<sequence length="110" mass="12378">MNENMEELKGLEIKDFDEELKMVEGAIKTHGKKPQSLVEDTYEERRLLVKAAILIALLVIVVFLGIFAYQLLAERPIDKSLDVFKVFLSAASPIATLVLGFYFGSKSSRK</sequence>
<reference evidence="3" key="1">
    <citation type="journal article" date="2019" name="Int. J. Syst. Evol. Microbiol.">
        <title>The Global Catalogue of Microorganisms (GCM) 10K type strain sequencing project: providing services to taxonomists for standard genome sequencing and annotation.</title>
        <authorList>
            <consortium name="The Broad Institute Genomics Platform"/>
            <consortium name="The Broad Institute Genome Sequencing Center for Infectious Disease"/>
            <person name="Wu L."/>
            <person name="Ma J."/>
        </authorList>
    </citation>
    <scope>NUCLEOTIDE SEQUENCE [LARGE SCALE GENOMIC DNA]</scope>
    <source>
        <strain evidence="3">KCTC 3950</strain>
    </source>
</reference>
<evidence type="ECO:0000256" key="1">
    <source>
        <dbReference type="SAM" id="Phobius"/>
    </source>
</evidence>
<keyword evidence="1" id="KW-0472">Membrane</keyword>
<proteinExistence type="predicted"/>
<feature type="transmembrane region" description="Helical" evidence="1">
    <location>
        <begin position="51"/>
        <end position="72"/>
    </location>
</feature>
<name>A0ABW5PIM5_9BACL</name>
<keyword evidence="1" id="KW-0812">Transmembrane</keyword>